<keyword evidence="2" id="KW-0812">Transmembrane</keyword>
<sequence length="197" mass="21735">MFRRTDKSEPTSAAAPAPGTTAKGTGAKGRPTPTRREAEAAARARARSATDSKEARKQQRARRAEESRKMRAGMKAGDERYLMARDKGPVKSFVRDFVDGRVSIAEFLLPLLLVTFLLQASGNDALVRFGGALWSTTILVVVLDTLWLVFRLKRALKARFPEENLRGTTFYAVLRALQVRPLRSPKAKVRIGGAPKV</sequence>
<evidence type="ECO:0000313" key="4">
    <source>
        <dbReference type="Proteomes" id="UP000198859"/>
    </source>
</evidence>
<dbReference type="Pfam" id="PF11241">
    <property type="entry name" value="DUF3043"/>
    <property type="match status" value="1"/>
</dbReference>
<evidence type="ECO:0000256" key="2">
    <source>
        <dbReference type="SAM" id="Phobius"/>
    </source>
</evidence>
<dbReference type="RefSeq" id="WP_091725817.1">
    <property type="nucleotide sequence ID" value="NZ_LT629757.1"/>
</dbReference>
<feature type="transmembrane region" description="Helical" evidence="2">
    <location>
        <begin position="132"/>
        <end position="150"/>
    </location>
</feature>
<dbReference type="AlphaFoldDB" id="A0A1H1MFX3"/>
<dbReference type="STRING" id="642780.SAMN04488570_0570"/>
<dbReference type="Proteomes" id="UP000198859">
    <property type="component" value="Chromosome I"/>
</dbReference>
<keyword evidence="4" id="KW-1185">Reference proteome</keyword>
<feature type="compositionally biased region" description="Basic and acidic residues" evidence="1">
    <location>
        <begin position="34"/>
        <end position="69"/>
    </location>
</feature>
<proteinExistence type="predicted"/>
<evidence type="ECO:0008006" key="5">
    <source>
        <dbReference type="Google" id="ProtNLM"/>
    </source>
</evidence>
<organism evidence="3 4">
    <name type="scientific">Nocardioides scoriae</name>
    <dbReference type="NCBI Taxonomy" id="642780"/>
    <lineage>
        <taxon>Bacteria</taxon>
        <taxon>Bacillati</taxon>
        <taxon>Actinomycetota</taxon>
        <taxon>Actinomycetes</taxon>
        <taxon>Propionibacteriales</taxon>
        <taxon>Nocardioidaceae</taxon>
        <taxon>Nocardioides</taxon>
    </lineage>
</organism>
<name>A0A1H1MFX3_9ACTN</name>
<dbReference type="EMBL" id="LT629757">
    <property type="protein sequence ID" value="SDR85606.1"/>
    <property type="molecule type" value="Genomic_DNA"/>
</dbReference>
<feature type="compositionally biased region" description="Low complexity" evidence="1">
    <location>
        <begin position="10"/>
        <end position="32"/>
    </location>
</feature>
<dbReference type="OrthoDB" id="5194448at2"/>
<accession>A0A1H1MFX3</accession>
<feature type="transmembrane region" description="Helical" evidence="2">
    <location>
        <begin position="102"/>
        <end position="120"/>
    </location>
</feature>
<protein>
    <recommendedName>
        <fullName evidence="5">DUF3043 domain-containing protein</fullName>
    </recommendedName>
</protein>
<evidence type="ECO:0000256" key="1">
    <source>
        <dbReference type="SAM" id="MobiDB-lite"/>
    </source>
</evidence>
<gene>
    <name evidence="3" type="ORF">SAMN04488570_0570</name>
</gene>
<keyword evidence="2" id="KW-1133">Transmembrane helix</keyword>
<dbReference type="InterPro" id="IPR021403">
    <property type="entry name" value="DUF3043"/>
</dbReference>
<evidence type="ECO:0000313" key="3">
    <source>
        <dbReference type="EMBL" id="SDR85606.1"/>
    </source>
</evidence>
<keyword evidence="2" id="KW-0472">Membrane</keyword>
<reference evidence="4" key="1">
    <citation type="submission" date="2016-10" db="EMBL/GenBank/DDBJ databases">
        <authorList>
            <person name="Varghese N."/>
            <person name="Submissions S."/>
        </authorList>
    </citation>
    <scope>NUCLEOTIDE SEQUENCE [LARGE SCALE GENOMIC DNA]</scope>
    <source>
        <strain evidence="4">DSM 22127</strain>
    </source>
</reference>
<feature type="region of interest" description="Disordered" evidence="1">
    <location>
        <begin position="1"/>
        <end position="71"/>
    </location>
</feature>